<evidence type="ECO:0000313" key="7">
    <source>
        <dbReference type="EMBL" id="MBA4860011.1"/>
    </source>
</evidence>
<feature type="transmembrane region" description="Helical" evidence="6">
    <location>
        <begin position="124"/>
        <end position="141"/>
    </location>
</feature>
<keyword evidence="3 6" id="KW-1133">Transmembrane helix</keyword>
<proteinExistence type="predicted"/>
<sequence length="159" mass="16716">MSETTTPATSETTASAGAISATGNDAARPRGRRLHLALLTLQVLLALFFAFASALPKLIAHPSAAESFDKIGWGAGGMYTIGALELAGAIALLIPVLSSVASVAFVALMIGAFVTQIVAFDGQYAATPVIFIVPFALIAWARRQHNADLLRLIRRRVRA</sequence>
<evidence type="ECO:0000256" key="6">
    <source>
        <dbReference type="SAM" id="Phobius"/>
    </source>
</evidence>
<dbReference type="Proteomes" id="UP000586976">
    <property type="component" value="Unassembled WGS sequence"/>
</dbReference>
<dbReference type="InterPro" id="IPR032808">
    <property type="entry name" value="DoxX"/>
</dbReference>
<gene>
    <name evidence="7" type="ORF">H1V43_01185</name>
</gene>
<feature type="transmembrane region" description="Helical" evidence="6">
    <location>
        <begin position="36"/>
        <end position="59"/>
    </location>
</feature>
<feature type="transmembrane region" description="Helical" evidence="6">
    <location>
        <begin position="100"/>
        <end position="118"/>
    </location>
</feature>
<protein>
    <submittedName>
        <fullName evidence="7">DoxX family protein</fullName>
    </submittedName>
</protein>
<evidence type="ECO:0000256" key="5">
    <source>
        <dbReference type="SAM" id="MobiDB-lite"/>
    </source>
</evidence>
<keyword evidence="8" id="KW-1185">Reference proteome</keyword>
<evidence type="ECO:0000313" key="8">
    <source>
        <dbReference type="Proteomes" id="UP000586976"/>
    </source>
</evidence>
<dbReference type="EMBL" id="JACEQY010000001">
    <property type="protein sequence ID" value="MBA4860011.1"/>
    <property type="molecule type" value="Genomic_DNA"/>
</dbReference>
<evidence type="ECO:0000256" key="3">
    <source>
        <dbReference type="ARBA" id="ARBA00022989"/>
    </source>
</evidence>
<feature type="region of interest" description="Disordered" evidence="5">
    <location>
        <begin position="1"/>
        <end position="26"/>
    </location>
</feature>
<keyword evidence="4 6" id="KW-0472">Membrane</keyword>
<evidence type="ECO:0000256" key="1">
    <source>
        <dbReference type="ARBA" id="ARBA00004141"/>
    </source>
</evidence>
<dbReference type="GO" id="GO:0016020">
    <property type="term" value="C:membrane"/>
    <property type="evidence" value="ECO:0007669"/>
    <property type="project" value="UniProtKB-SubCell"/>
</dbReference>
<feature type="transmembrane region" description="Helical" evidence="6">
    <location>
        <begin position="71"/>
        <end position="93"/>
    </location>
</feature>
<feature type="compositionally biased region" description="Low complexity" evidence="5">
    <location>
        <begin position="1"/>
        <end position="23"/>
    </location>
</feature>
<dbReference type="RefSeq" id="WP_181862196.1">
    <property type="nucleotide sequence ID" value="NZ_JACEQY010000001.1"/>
</dbReference>
<comment type="caution">
    <text evidence="7">The sequence shown here is derived from an EMBL/GenBank/DDBJ whole genome shotgun (WGS) entry which is preliminary data.</text>
</comment>
<evidence type="ECO:0000256" key="2">
    <source>
        <dbReference type="ARBA" id="ARBA00022692"/>
    </source>
</evidence>
<organism evidence="7 8">
    <name type="scientific">Streptomyces himalayensis subsp. aureolus</name>
    <dbReference type="NCBI Taxonomy" id="2758039"/>
    <lineage>
        <taxon>Bacteria</taxon>
        <taxon>Bacillati</taxon>
        <taxon>Actinomycetota</taxon>
        <taxon>Actinomycetes</taxon>
        <taxon>Kitasatosporales</taxon>
        <taxon>Streptomycetaceae</taxon>
        <taxon>Streptomyces</taxon>
        <taxon>Streptomyces himalayensis</taxon>
    </lineage>
</organism>
<comment type="subcellular location">
    <subcellularLocation>
        <location evidence="1">Membrane</location>
        <topology evidence="1">Multi-pass membrane protein</topology>
    </subcellularLocation>
</comment>
<dbReference type="AlphaFoldDB" id="A0A7W2HDR5"/>
<reference evidence="7 8" key="1">
    <citation type="submission" date="2020-07" db="EMBL/GenBank/DDBJ databases">
        <title>Streptomyces isolated from Indian soil.</title>
        <authorList>
            <person name="Mandal S."/>
            <person name="Maiti P.K."/>
        </authorList>
    </citation>
    <scope>NUCLEOTIDE SEQUENCE [LARGE SCALE GENOMIC DNA]</scope>
    <source>
        <strain evidence="7 8">PSKA54</strain>
    </source>
</reference>
<evidence type="ECO:0000256" key="4">
    <source>
        <dbReference type="ARBA" id="ARBA00023136"/>
    </source>
</evidence>
<dbReference type="Pfam" id="PF13564">
    <property type="entry name" value="DoxX_2"/>
    <property type="match status" value="1"/>
</dbReference>
<keyword evidence="2 6" id="KW-0812">Transmembrane</keyword>
<name>A0A7W2HDR5_9ACTN</name>
<accession>A0A7W2HDR5</accession>